<dbReference type="CDD" id="cd00075">
    <property type="entry name" value="HATPase"/>
    <property type="match status" value="1"/>
</dbReference>
<comment type="catalytic activity">
    <reaction evidence="1">
        <text>ATP + protein L-histidine = ADP + protein N-phospho-L-histidine.</text>
        <dbReference type="EC" id="2.7.13.3"/>
    </reaction>
</comment>
<name>A0AA37SVB4_9ALTE</name>
<dbReference type="Pfam" id="PF02518">
    <property type="entry name" value="HATPase_c"/>
    <property type="match status" value="1"/>
</dbReference>
<dbReference type="Gene3D" id="3.30.450.20">
    <property type="entry name" value="PAS domain"/>
    <property type="match status" value="1"/>
</dbReference>
<keyword evidence="8" id="KW-1133">Transmembrane helix</keyword>
<keyword evidence="8" id="KW-0472">Membrane</keyword>
<evidence type="ECO:0000256" key="6">
    <source>
        <dbReference type="ARBA" id="ARBA00022840"/>
    </source>
</evidence>
<dbReference type="PROSITE" id="PS50109">
    <property type="entry name" value="HIS_KIN"/>
    <property type="match status" value="1"/>
</dbReference>
<gene>
    <name evidence="10" type="ORF">GCM10007852_00820</name>
</gene>
<reference evidence="10" key="2">
    <citation type="submission" date="2023-01" db="EMBL/GenBank/DDBJ databases">
        <title>Draft genome sequence of Agaribacter marinus strain NBRC 110023.</title>
        <authorList>
            <person name="Sun Q."/>
            <person name="Mori K."/>
        </authorList>
    </citation>
    <scope>NUCLEOTIDE SEQUENCE</scope>
    <source>
        <strain evidence="10">NBRC 110023</strain>
    </source>
</reference>
<dbReference type="InterPro" id="IPR004358">
    <property type="entry name" value="Sig_transdc_His_kin-like_C"/>
</dbReference>
<dbReference type="InterPro" id="IPR035965">
    <property type="entry name" value="PAS-like_dom_sf"/>
</dbReference>
<proteinExistence type="predicted"/>
<feature type="domain" description="Histidine kinase" evidence="9">
    <location>
        <begin position="227"/>
        <end position="444"/>
    </location>
</feature>
<reference evidence="10" key="1">
    <citation type="journal article" date="2014" name="Int. J. Syst. Evol. Microbiol.">
        <title>Complete genome sequence of Corynebacterium casei LMG S-19264T (=DSM 44701T), isolated from a smear-ripened cheese.</title>
        <authorList>
            <consortium name="US DOE Joint Genome Institute (JGI-PGF)"/>
            <person name="Walter F."/>
            <person name="Albersmeier A."/>
            <person name="Kalinowski J."/>
            <person name="Ruckert C."/>
        </authorList>
    </citation>
    <scope>NUCLEOTIDE SEQUENCE</scope>
    <source>
        <strain evidence="10">NBRC 110023</strain>
    </source>
</reference>
<dbReference type="InterPro" id="IPR005467">
    <property type="entry name" value="His_kinase_dom"/>
</dbReference>
<dbReference type="RefSeq" id="WP_284215496.1">
    <property type="nucleotide sequence ID" value="NZ_BSOT01000001.1"/>
</dbReference>
<keyword evidence="3" id="KW-0808">Transferase</keyword>
<dbReference type="AlphaFoldDB" id="A0AA37SVB4"/>
<dbReference type="PRINTS" id="PR00344">
    <property type="entry name" value="BCTRLSENSOR"/>
</dbReference>
<dbReference type="EMBL" id="BSOT01000001">
    <property type="protein sequence ID" value="GLR69174.1"/>
    <property type="molecule type" value="Genomic_DNA"/>
</dbReference>
<evidence type="ECO:0000313" key="10">
    <source>
        <dbReference type="EMBL" id="GLR69174.1"/>
    </source>
</evidence>
<dbReference type="Gene3D" id="3.30.565.10">
    <property type="entry name" value="Histidine kinase-like ATPase, C-terminal domain"/>
    <property type="match status" value="1"/>
</dbReference>
<keyword evidence="6" id="KW-0067">ATP-binding</keyword>
<evidence type="ECO:0000259" key="9">
    <source>
        <dbReference type="PROSITE" id="PS50109"/>
    </source>
</evidence>
<dbReference type="SUPFAM" id="SSF55874">
    <property type="entry name" value="ATPase domain of HSP90 chaperone/DNA topoisomerase II/histidine kinase"/>
    <property type="match status" value="1"/>
</dbReference>
<dbReference type="GO" id="GO:0000160">
    <property type="term" value="P:phosphorelay signal transduction system"/>
    <property type="evidence" value="ECO:0007669"/>
    <property type="project" value="UniProtKB-KW"/>
</dbReference>
<keyword evidence="4" id="KW-0547">Nucleotide-binding</keyword>
<evidence type="ECO:0000256" key="5">
    <source>
        <dbReference type="ARBA" id="ARBA00022777"/>
    </source>
</evidence>
<sequence length="444" mass="49209">MNFRWRYRASLLLLLGMFSVVLFAIFNVFNKPAYFFTFVVLLSIAVLLVVALVYLWERQLHLMEVFFLGAKHNDFTQGFSKNALGRELADALNTLANKFQQDMSGQRAEVALLTTIIRQAPIAIITFDTDGRIHIFNNAAAALLDIKAPSGVNDIVVDGTGLHNILSSTASKKNTVKITQDGIALNLKFSATKILLLDSEQTVVTIENIGREIHQAEYEAWRNLIGVLTHEIMNSITPIVSLADSCKDILSQEALLESSKDALAQELNDVRKGAEMIANRSQGIMNFVDGYRRLSKVPLPQKQAISLQRLFDDFELLYELRLAKKSIELTIVVNPSDLKINADRQLIEQVLINLINNAIDACDEGGKICILAKLHKSNVLLEVDDNGCGMATQVATQVFTPFYTTKREGTGIGMSLVRQIMHAHGGQVALESTMNKGTKVSLVF</sequence>
<organism evidence="10 11">
    <name type="scientific">Agaribacter marinus</name>
    <dbReference type="NCBI Taxonomy" id="1431249"/>
    <lineage>
        <taxon>Bacteria</taxon>
        <taxon>Pseudomonadati</taxon>
        <taxon>Pseudomonadota</taxon>
        <taxon>Gammaproteobacteria</taxon>
        <taxon>Alteromonadales</taxon>
        <taxon>Alteromonadaceae</taxon>
        <taxon>Agaribacter</taxon>
    </lineage>
</organism>
<feature type="transmembrane region" description="Helical" evidence="8">
    <location>
        <begin position="35"/>
        <end position="56"/>
    </location>
</feature>
<evidence type="ECO:0000256" key="7">
    <source>
        <dbReference type="ARBA" id="ARBA00023012"/>
    </source>
</evidence>
<comment type="caution">
    <text evidence="10">The sequence shown here is derived from an EMBL/GenBank/DDBJ whole genome shotgun (WGS) entry which is preliminary data.</text>
</comment>
<evidence type="ECO:0000256" key="2">
    <source>
        <dbReference type="ARBA" id="ARBA00012438"/>
    </source>
</evidence>
<dbReference type="GO" id="GO:0005524">
    <property type="term" value="F:ATP binding"/>
    <property type="evidence" value="ECO:0007669"/>
    <property type="project" value="UniProtKB-KW"/>
</dbReference>
<dbReference type="SMART" id="SM00387">
    <property type="entry name" value="HATPase_c"/>
    <property type="match status" value="1"/>
</dbReference>
<keyword evidence="7" id="KW-0902">Two-component regulatory system</keyword>
<dbReference type="Proteomes" id="UP001156601">
    <property type="component" value="Unassembled WGS sequence"/>
</dbReference>
<dbReference type="SUPFAM" id="SSF55785">
    <property type="entry name" value="PYP-like sensor domain (PAS domain)"/>
    <property type="match status" value="1"/>
</dbReference>
<keyword evidence="5 10" id="KW-0418">Kinase</keyword>
<dbReference type="EC" id="2.7.13.3" evidence="2"/>
<dbReference type="InterPro" id="IPR003594">
    <property type="entry name" value="HATPase_dom"/>
</dbReference>
<evidence type="ECO:0000313" key="11">
    <source>
        <dbReference type="Proteomes" id="UP001156601"/>
    </source>
</evidence>
<keyword evidence="11" id="KW-1185">Reference proteome</keyword>
<dbReference type="GO" id="GO:0004673">
    <property type="term" value="F:protein histidine kinase activity"/>
    <property type="evidence" value="ECO:0007669"/>
    <property type="project" value="UniProtKB-EC"/>
</dbReference>
<protein>
    <recommendedName>
        <fullName evidence="2">histidine kinase</fullName>
        <ecNumber evidence="2">2.7.13.3</ecNumber>
    </recommendedName>
</protein>
<evidence type="ECO:0000256" key="3">
    <source>
        <dbReference type="ARBA" id="ARBA00022679"/>
    </source>
</evidence>
<dbReference type="PANTHER" id="PTHR43065">
    <property type="entry name" value="SENSOR HISTIDINE KINASE"/>
    <property type="match status" value="1"/>
</dbReference>
<accession>A0AA37SVB4</accession>
<evidence type="ECO:0000256" key="8">
    <source>
        <dbReference type="SAM" id="Phobius"/>
    </source>
</evidence>
<dbReference type="PANTHER" id="PTHR43065:SF46">
    <property type="entry name" value="C4-DICARBOXYLATE TRANSPORT SENSOR PROTEIN DCTB"/>
    <property type="match status" value="1"/>
</dbReference>
<dbReference type="InterPro" id="IPR036890">
    <property type="entry name" value="HATPase_C_sf"/>
</dbReference>
<feature type="transmembrane region" description="Helical" evidence="8">
    <location>
        <begin position="12"/>
        <end position="29"/>
    </location>
</feature>
<evidence type="ECO:0000256" key="4">
    <source>
        <dbReference type="ARBA" id="ARBA00022741"/>
    </source>
</evidence>
<keyword evidence="8" id="KW-0812">Transmembrane</keyword>
<evidence type="ECO:0000256" key="1">
    <source>
        <dbReference type="ARBA" id="ARBA00000085"/>
    </source>
</evidence>